<reference evidence="3 4" key="1">
    <citation type="submission" date="2023-10" db="EMBL/GenBank/DDBJ databases">
        <title>Characterization of rhizosphere-enriched actinobacteria from wheat plants lab-grown on chernevaya soil.</title>
        <authorList>
            <person name="Tikhonova E.N."/>
            <person name="Konopkin A."/>
            <person name="Kravchenko I.K."/>
        </authorList>
    </citation>
    <scope>NUCLEOTIDE SEQUENCE [LARGE SCALE GENOMIC DNA]</scope>
    <source>
        <strain evidence="3 4">RR29</strain>
    </source>
</reference>
<gene>
    <name evidence="3" type="ORF">R5A26_37830</name>
</gene>
<keyword evidence="2" id="KW-0732">Signal</keyword>
<feature type="chain" id="PRO_5046315382" description="Lipoprotein" evidence="2">
    <location>
        <begin position="33"/>
        <end position="292"/>
    </location>
</feature>
<dbReference type="Proteomes" id="UP001187346">
    <property type="component" value="Unassembled WGS sequence"/>
</dbReference>
<organism evidence="3 4">
    <name type="scientific">Streptomyces prunicolor</name>
    <dbReference type="NCBI Taxonomy" id="67348"/>
    <lineage>
        <taxon>Bacteria</taxon>
        <taxon>Bacillati</taxon>
        <taxon>Actinomycetota</taxon>
        <taxon>Actinomycetes</taxon>
        <taxon>Kitasatosporales</taxon>
        <taxon>Streptomycetaceae</taxon>
        <taxon>Streptomyces</taxon>
    </lineage>
</organism>
<accession>A0ABU4FMD5</accession>
<comment type="caution">
    <text evidence="3">The sequence shown here is derived from an EMBL/GenBank/DDBJ whole genome shotgun (WGS) entry which is preliminary data.</text>
</comment>
<evidence type="ECO:0000313" key="3">
    <source>
        <dbReference type="EMBL" id="MDV7221714.1"/>
    </source>
</evidence>
<evidence type="ECO:0000313" key="4">
    <source>
        <dbReference type="Proteomes" id="UP001187346"/>
    </source>
</evidence>
<dbReference type="EMBL" id="JAWMAJ010000185">
    <property type="protein sequence ID" value="MDV7221714.1"/>
    <property type="molecule type" value="Genomic_DNA"/>
</dbReference>
<feature type="region of interest" description="Disordered" evidence="1">
    <location>
        <begin position="270"/>
        <end position="292"/>
    </location>
</feature>
<feature type="signal peptide" evidence="2">
    <location>
        <begin position="1"/>
        <end position="32"/>
    </location>
</feature>
<protein>
    <recommendedName>
        <fullName evidence="5">Lipoprotein</fullName>
    </recommendedName>
</protein>
<name>A0ABU4FMD5_9ACTN</name>
<sequence length="292" mass="30065">MHRRPPSRPSRPARFLASALAVGALLTCAACSGEGHGGGGGRDVDRSNASDVAASPLAAESKIASPRTERSASAAPVLTPAGAKTALITEADLEDNWTQVKDAAGWGDKLVVDKVDVADFLTAKTNAADCQKLLDALYDDTLLGKPSGASALTGFEQSESRLLYQVAAYDRAKLGASLNWLKTLPVKCDQFTATDSKGGHRTVQVIEDPVPSVGDARQGLQVTVTGTSGSEPTTLTAQLAVVRVGTDAITVTSGGLDGTESDTTKAAVQNGTTRLKDVQAGRTPPAQPGNLD</sequence>
<proteinExistence type="predicted"/>
<evidence type="ECO:0008006" key="5">
    <source>
        <dbReference type="Google" id="ProtNLM"/>
    </source>
</evidence>
<evidence type="ECO:0000256" key="1">
    <source>
        <dbReference type="SAM" id="MobiDB-lite"/>
    </source>
</evidence>
<evidence type="ECO:0000256" key="2">
    <source>
        <dbReference type="SAM" id="SignalP"/>
    </source>
</evidence>
<feature type="region of interest" description="Disordered" evidence="1">
    <location>
        <begin position="35"/>
        <end position="75"/>
    </location>
</feature>
<keyword evidence="4" id="KW-1185">Reference proteome</keyword>
<dbReference type="RefSeq" id="WP_317774826.1">
    <property type="nucleotide sequence ID" value="NZ_JAWMAJ010000185.1"/>
</dbReference>